<feature type="domain" description="Thymidylate kinase-like" evidence="1">
    <location>
        <begin position="239"/>
        <end position="419"/>
    </location>
</feature>
<sequence length="446" mass="51208">MELADALQDIITKFAKHLEIKGVDYVFFGSPTGDKLLRGDLDVYSPNEPRFDEAVKTFCQHYQLLLVGKTFHATGVRYDIAFKLEGATYIFPGPDLLKYPTWKVKGKLNVDFTSVIKHRERSPNGYFEPNNHSAFLFYLIKKIDKKAISKLEFDYLVSLYNAQERNIDSALQQLWKAKGSDVALCFKQKDMVGFESISEALFEELASQQSFDFERLFYNIKRIAFRLSKRTGLHVVFMGPDGSGKSTIISLSTPLLKNSFRGVEYIHFRPNLANKSSQSGYSVVSDPHKSKARGYLGSLMKLCYLVGDYFIGYLVKVLPLLVKSRLVMFDRYYQDLMVDPIRYRHKGPNWCLTLLGKIVPNPDLFILMDAPAEVLQERKQEVSIEESRRQRDAYLELFEQLPNAYVVDTSKNIDDAVNETVGILVNYMSRRLTTRNESKLSYGQKN</sequence>
<name>A0A3E0UJ14_9GAMM</name>
<dbReference type="AlphaFoldDB" id="A0A3E0UJ14"/>
<dbReference type="InterPro" id="IPR039430">
    <property type="entry name" value="Thymidylate_kin-like_dom"/>
</dbReference>
<evidence type="ECO:0000313" key="2">
    <source>
        <dbReference type="EMBL" id="REL36564.1"/>
    </source>
</evidence>
<protein>
    <recommendedName>
        <fullName evidence="1">Thymidylate kinase-like domain-containing protein</fullName>
    </recommendedName>
</protein>
<reference evidence="2 3" key="1">
    <citation type="submission" date="2018-08" db="EMBL/GenBank/DDBJ databases">
        <title>Thalassotalea euphylliae genome.</title>
        <authorList>
            <person name="Summers S."/>
            <person name="Rice S.A."/>
            <person name="Freckelton M.L."/>
            <person name="Nedved B.T."/>
            <person name="Hadfield M.G."/>
        </authorList>
    </citation>
    <scope>NUCLEOTIDE SEQUENCE [LARGE SCALE GENOMIC DNA]</scope>
    <source>
        <strain evidence="2 3">H2</strain>
    </source>
</reference>
<dbReference type="Proteomes" id="UP000256999">
    <property type="component" value="Unassembled WGS sequence"/>
</dbReference>
<dbReference type="InterPro" id="IPR027417">
    <property type="entry name" value="P-loop_NTPase"/>
</dbReference>
<organism evidence="2 3">
    <name type="scientific">Thalassotalea euphylliae</name>
    <dbReference type="NCBI Taxonomy" id="1655234"/>
    <lineage>
        <taxon>Bacteria</taxon>
        <taxon>Pseudomonadati</taxon>
        <taxon>Pseudomonadota</taxon>
        <taxon>Gammaproteobacteria</taxon>
        <taxon>Alteromonadales</taxon>
        <taxon>Colwelliaceae</taxon>
        <taxon>Thalassotalea</taxon>
    </lineage>
</organism>
<dbReference type="SUPFAM" id="SSF52540">
    <property type="entry name" value="P-loop containing nucleoside triphosphate hydrolases"/>
    <property type="match status" value="1"/>
</dbReference>
<evidence type="ECO:0000259" key="1">
    <source>
        <dbReference type="Pfam" id="PF02223"/>
    </source>
</evidence>
<dbReference type="Gene3D" id="3.40.50.300">
    <property type="entry name" value="P-loop containing nucleotide triphosphate hydrolases"/>
    <property type="match status" value="1"/>
</dbReference>
<dbReference type="RefSeq" id="WP_116001230.1">
    <property type="nucleotide sequence ID" value="NZ_QUOV01000001.1"/>
</dbReference>
<comment type="caution">
    <text evidence="2">The sequence shown here is derived from an EMBL/GenBank/DDBJ whole genome shotgun (WGS) entry which is preliminary data.</text>
</comment>
<gene>
    <name evidence="2" type="ORF">DXX92_15265</name>
</gene>
<dbReference type="EMBL" id="QUOV01000001">
    <property type="protein sequence ID" value="REL36564.1"/>
    <property type="molecule type" value="Genomic_DNA"/>
</dbReference>
<dbReference type="OrthoDB" id="9757917at2"/>
<dbReference type="Pfam" id="PF02223">
    <property type="entry name" value="Thymidylate_kin"/>
    <property type="match status" value="1"/>
</dbReference>
<accession>A0A3E0UJ14</accession>
<proteinExistence type="predicted"/>
<evidence type="ECO:0000313" key="3">
    <source>
        <dbReference type="Proteomes" id="UP000256999"/>
    </source>
</evidence>